<dbReference type="RefSeq" id="WP_087803756.1">
    <property type="nucleotide sequence ID" value="NZ_CABMNT010000006.1"/>
</dbReference>
<name>A0A379F7N8_PROVU</name>
<reference evidence="1 2" key="1">
    <citation type="submission" date="2018-06" db="EMBL/GenBank/DDBJ databases">
        <authorList>
            <consortium name="Pathogen Informatics"/>
            <person name="Doyle S."/>
        </authorList>
    </citation>
    <scope>NUCLEOTIDE SEQUENCE [LARGE SCALE GENOMIC DNA]</scope>
    <source>
        <strain evidence="1 2">NCTC10376</strain>
    </source>
</reference>
<accession>A0A379F7N8</accession>
<dbReference type="Proteomes" id="UP000254331">
    <property type="component" value="Unassembled WGS sequence"/>
</dbReference>
<evidence type="ECO:0000313" key="2">
    <source>
        <dbReference type="Proteomes" id="UP000254331"/>
    </source>
</evidence>
<sequence length="265" mass="30755">MYSGIALYNTEKLNSKNALDLAETFFKIFDLIITSAGYYKKIEYGAYKGEHDIVMGSLSDLKKQIGENNTISFRIYSEKNDIKPWYASFGYTTEQLLGFSYIDIQYPSICNESKLITKYINSFDPNITFSYGINYSCEKVTTAFYYATDTNLSSIYLYEKTSLFEEECPGRFKGKARYKASMLRMVYPVNIINSNHLDIIINNITLKEWIFNNKKNGSIIKMKNNMWLWLVDSNQIDRINKTLGETGVLISWSPLHLEKKKRKLP</sequence>
<gene>
    <name evidence="1" type="ORF">NCTC10376_01471</name>
</gene>
<dbReference type="EMBL" id="UGTW01000001">
    <property type="protein sequence ID" value="SUC15620.1"/>
    <property type="molecule type" value="Genomic_DNA"/>
</dbReference>
<evidence type="ECO:0000313" key="1">
    <source>
        <dbReference type="EMBL" id="SUC15620.1"/>
    </source>
</evidence>
<proteinExistence type="predicted"/>
<organism evidence="1 2">
    <name type="scientific">Proteus vulgaris</name>
    <dbReference type="NCBI Taxonomy" id="585"/>
    <lineage>
        <taxon>Bacteria</taxon>
        <taxon>Pseudomonadati</taxon>
        <taxon>Pseudomonadota</taxon>
        <taxon>Gammaproteobacteria</taxon>
        <taxon>Enterobacterales</taxon>
        <taxon>Morganellaceae</taxon>
        <taxon>Proteus</taxon>
    </lineage>
</organism>
<protein>
    <submittedName>
        <fullName evidence="1">Uncharacterized protein</fullName>
    </submittedName>
</protein>
<dbReference type="AlphaFoldDB" id="A0A379F7N8"/>